<comment type="caution">
    <text evidence="3">The sequence shown here is derived from an EMBL/GenBank/DDBJ whole genome shotgun (WGS) entry which is preliminary data.</text>
</comment>
<sequence>MKKIGLVGGISWTSTIDYYKYINEGVNQALGGLQSAEIVLYSLNFADIQNKGWENSFELLLNACEELKKSKVDGIALCANTAHLFADEIQKRIDIPLIDIITATAQGINSKKINKIGLLGTKFTMEMGFYRKKFSEYQIEILTPEKLTNINRIHYLVKEELGKGIIKESSKKEFIQYSENLIQKGAQGIVLGCTEIPLLVNESDFNSIPIFDTTKIHVQAILDFILDKPGA</sequence>
<dbReference type="PROSITE" id="PS00924">
    <property type="entry name" value="ASP_GLU_RACEMASE_2"/>
    <property type="match status" value="1"/>
</dbReference>
<dbReference type="AlphaFoldDB" id="A0AAW9S8R5"/>
<dbReference type="RefSeq" id="WP_346821579.1">
    <property type="nucleotide sequence ID" value="NZ_JBDKWZ010000006.1"/>
</dbReference>
<keyword evidence="2 3" id="KW-0413">Isomerase</keyword>
<reference evidence="3 4" key="1">
    <citation type="submission" date="2024-04" db="EMBL/GenBank/DDBJ databases">
        <title>Novel genus in family Flammeovirgaceae.</title>
        <authorList>
            <person name="Nguyen T.H."/>
            <person name="Vuong T.Q."/>
            <person name="Le H."/>
            <person name="Kim S.-G."/>
        </authorList>
    </citation>
    <scope>NUCLEOTIDE SEQUENCE [LARGE SCALE GENOMIC DNA]</scope>
    <source>
        <strain evidence="3 4">JCM 23209</strain>
    </source>
</reference>
<dbReference type="InterPro" id="IPR015942">
    <property type="entry name" value="Asp/Glu/hydantoin_racemase"/>
</dbReference>
<evidence type="ECO:0000256" key="2">
    <source>
        <dbReference type="ARBA" id="ARBA00023235"/>
    </source>
</evidence>
<dbReference type="PANTHER" id="PTHR21198">
    <property type="entry name" value="GLUTAMATE RACEMASE"/>
    <property type="match status" value="1"/>
</dbReference>
<proteinExistence type="inferred from homology"/>
<protein>
    <submittedName>
        <fullName evidence="3">Amino acid racemase</fullName>
        <ecNumber evidence="3">5.1.1.-</ecNumber>
    </submittedName>
</protein>
<evidence type="ECO:0000313" key="3">
    <source>
        <dbReference type="EMBL" id="MEN7548803.1"/>
    </source>
</evidence>
<dbReference type="PANTHER" id="PTHR21198:SF7">
    <property type="entry name" value="ASPARTATE-GLUTAMATE RACEMASE FAMILY"/>
    <property type="match status" value="1"/>
</dbReference>
<dbReference type="InterPro" id="IPR001920">
    <property type="entry name" value="Asp/Glu_race"/>
</dbReference>
<name>A0AAW9S8R5_9BACT</name>
<dbReference type="SUPFAM" id="SSF53681">
    <property type="entry name" value="Aspartate/glutamate racemase"/>
    <property type="match status" value="2"/>
</dbReference>
<organism evidence="3 4">
    <name type="scientific">Rapidithrix thailandica</name>
    <dbReference type="NCBI Taxonomy" id="413964"/>
    <lineage>
        <taxon>Bacteria</taxon>
        <taxon>Pseudomonadati</taxon>
        <taxon>Bacteroidota</taxon>
        <taxon>Cytophagia</taxon>
        <taxon>Cytophagales</taxon>
        <taxon>Flammeovirgaceae</taxon>
        <taxon>Rapidithrix</taxon>
    </lineage>
</organism>
<dbReference type="NCBIfam" id="TIGR00035">
    <property type="entry name" value="asp_race"/>
    <property type="match status" value="1"/>
</dbReference>
<accession>A0AAW9S8R5</accession>
<dbReference type="InterPro" id="IPR004380">
    <property type="entry name" value="Asp_race"/>
</dbReference>
<dbReference type="Gene3D" id="3.40.50.1860">
    <property type="match status" value="2"/>
</dbReference>
<gene>
    <name evidence="3" type="ORF">AAG747_12855</name>
</gene>
<evidence type="ECO:0000313" key="4">
    <source>
        <dbReference type="Proteomes" id="UP001403385"/>
    </source>
</evidence>
<dbReference type="GO" id="GO:0047661">
    <property type="term" value="F:amino-acid racemase activity"/>
    <property type="evidence" value="ECO:0007669"/>
    <property type="project" value="InterPro"/>
</dbReference>
<dbReference type="EMBL" id="JBDKWZ010000006">
    <property type="protein sequence ID" value="MEN7548803.1"/>
    <property type="molecule type" value="Genomic_DNA"/>
</dbReference>
<evidence type="ECO:0000256" key="1">
    <source>
        <dbReference type="ARBA" id="ARBA00007847"/>
    </source>
</evidence>
<dbReference type="Proteomes" id="UP001403385">
    <property type="component" value="Unassembled WGS sequence"/>
</dbReference>
<comment type="similarity">
    <text evidence="1">Belongs to the aspartate/glutamate racemases family.</text>
</comment>
<dbReference type="EC" id="5.1.1.-" evidence="3"/>
<keyword evidence="4" id="KW-1185">Reference proteome</keyword>
<dbReference type="Pfam" id="PF01177">
    <property type="entry name" value="Asp_Glu_race"/>
    <property type="match status" value="1"/>
</dbReference>
<dbReference type="InterPro" id="IPR033134">
    <property type="entry name" value="Asp/Glu_racemase_AS_2"/>
</dbReference>